<name>A0ABP3ENH6_9ACTN</name>
<comment type="caution">
    <text evidence="2">The sequence shown here is derived from an EMBL/GenBank/DDBJ whole genome shotgun (WGS) entry which is preliminary data.</text>
</comment>
<reference evidence="3" key="1">
    <citation type="journal article" date="2019" name="Int. J. Syst. Evol. Microbiol.">
        <title>The Global Catalogue of Microorganisms (GCM) 10K type strain sequencing project: providing services to taxonomists for standard genome sequencing and annotation.</title>
        <authorList>
            <consortium name="The Broad Institute Genomics Platform"/>
            <consortium name="The Broad Institute Genome Sequencing Center for Infectious Disease"/>
            <person name="Wu L."/>
            <person name="Ma J."/>
        </authorList>
    </citation>
    <scope>NUCLEOTIDE SEQUENCE [LARGE SCALE GENOMIC DNA]</scope>
    <source>
        <strain evidence="3">JCM 4505</strain>
    </source>
</reference>
<dbReference type="Proteomes" id="UP001501867">
    <property type="component" value="Unassembled WGS sequence"/>
</dbReference>
<evidence type="ECO:0000256" key="1">
    <source>
        <dbReference type="SAM" id="MobiDB-lite"/>
    </source>
</evidence>
<evidence type="ECO:0008006" key="4">
    <source>
        <dbReference type="Google" id="ProtNLM"/>
    </source>
</evidence>
<gene>
    <name evidence="2" type="ORF">GCM10010302_00820</name>
</gene>
<feature type="region of interest" description="Disordered" evidence="1">
    <location>
        <begin position="41"/>
        <end position="79"/>
    </location>
</feature>
<sequence length="79" mass="8730">MDAWEPCSCNAPSKALHTDLKAKYGYRQTHRTLLPASSCDWLHRKRSRSEGNSPRHSGPAGSSPSTRPPETSTLPKDIL</sequence>
<organism evidence="2 3">
    <name type="scientific">Streptomyces polychromogenes</name>
    <dbReference type="NCBI Taxonomy" id="67342"/>
    <lineage>
        <taxon>Bacteria</taxon>
        <taxon>Bacillati</taxon>
        <taxon>Actinomycetota</taxon>
        <taxon>Actinomycetes</taxon>
        <taxon>Kitasatosporales</taxon>
        <taxon>Streptomycetaceae</taxon>
        <taxon>Streptomyces</taxon>
    </lineage>
</organism>
<accession>A0ABP3ENH6</accession>
<dbReference type="EMBL" id="BAAABV010000002">
    <property type="protein sequence ID" value="GAA0266874.1"/>
    <property type="molecule type" value="Genomic_DNA"/>
</dbReference>
<evidence type="ECO:0000313" key="2">
    <source>
        <dbReference type="EMBL" id="GAA0266874.1"/>
    </source>
</evidence>
<keyword evidence="3" id="KW-1185">Reference proteome</keyword>
<proteinExistence type="predicted"/>
<protein>
    <recommendedName>
        <fullName evidence="4">Transposase</fullName>
    </recommendedName>
</protein>
<feature type="compositionally biased region" description="Low complexity" evidence="1">
    <location>
        <begin position="62"/>
        <end position="79"/>
    </location>
</feature>
<evidence type="ECO:0000313" key="3">
    <source>
        <dbReference type="Proteomes" id="UP001501867"/>
    </source>
</evidence>